<name>C0C547_9FIRM</name>
<dbReference type="EMBL" id="ABYI02000040">
    <property type="protein sequence ID" value="EEG72584.1"/>
    <property type="molecule type" value="Genomic_DNA"/>
</dbReference>
<dbReference type="Proteomes" id="UP000004893">
    <property type="component" value="Unassembled WGS sequence"/>
</dbReference>
<dbReference type="AlphaFoldDB" id="C0C547"/>
<accession>C0C547</accession>
<sequence length="425" mass="47404">MTRQKEIQMLHRRNKNLRVVSESGDPTDAIIDQIMTELNSEDNPVENMEAQIKQHKIRFRRRIIIAGAAVVAAAVGIYLLIHLQTYTEARVSDTYTIKGAANNSYEEFADGVLKYSRDGVAYLNHKGEEEWNQPYQIKNPFIDVCQESAALADKGGNDIMVFKKDGLKGEIHTTLPIEKVSVSGQGIVSVILKNESSPKVICYDTAGNVLVEIKASLAGAGYPVDVALSEDGEVMLVSYLYTQDGKITSKAVYYNFGEAGEEKADRQVASKEYEGTIMPSAFFMKGKTSAVVGDDRLVIYKGLDKPEEQVSVRIKKEIKSVFHNEKYIGMVLKNEGKEGYELRLYNAKGRQIMTKDFTGDYSEVKLSGSQVIMYDGKKCTIFLRTGVKKFDGELKSNIMEMFPIAGVNKYIVMNADGMEVVRLVK</sequence>
<comment type="caution">
    <text evidence="2">The sequence shown here is derived from an EMBL/GenBank/DDBJ whole genome shotgun (WGS) entry which is preliminary data.</text>
</comment>
<keyword evidence="3" id="KW-1185">Reference proteome</keyword>
<organism evidence="2 3">
    <name type="scientific">[Clostridium] hylemonae DSM 15053</name>
    <dbReference type="NCBI Taxonomy" id="553973"/>
    <lineage>
        <taxon>Bacteria</taxon>
        <taxon>Bacillati</taxon>
        <taxon>Bacillota</taxon>
        <taxon>Clostridia</taxon>
        <taxon>Lachnospirales</taxon>
        <taxon>Lachnospiraceae</taxon>
    </lineage>
</organism>
<keyword evidence="1" id="KW-1133">Transmembrane helix</keyword>
<keyword evidence="1" id="KW-0812">Transmembrane</keyword>
<gene>
    <name evidence="2" type="ORF">CLOHYLEM_07222</name>
</gene>
<reference evidence="2" key="1">
    <citation type="submission" date="2009-02" db="EMBL/GenBank/DDBJ databases">
        <authorList>
            <person name="Fulton L."/>
            <person name="Clifton S."/>
            <person name="Fulton B."/>
            <person name="Xu J."/>
            <person name="Minx P."/>
            <person name="Pepin K.H."/>
            <person name="Johnson M."/>
            <person name="Bhonagiri V."/>
            <person name="Nash W.E."/>
            <person name="Mardis E.R."/>
            <person name="Wilson R.K."/>
        </authorList>
    </citation>
    <scope>NUCLEOTIDE SEQUENCE [LARGE SCALE GENOMIC DNA]</scope>
    <source>
        <strain evidence="2">DSM 15053</strain>
    </source>
</reference>
<dbReference type="eggNOG" id="ENOG502ZBIU">
    <property type="taxonomic scope" value="Bacteria"/>
</dbReference>
<dbReference type="InterPro" id="IPR043765">
    <property type="entry name" value="DUF5711"/>
</dbReference>
<dbReference type="HOGENOM" id="CLU_043795_1_0_9"/>
<reference evidence="2" key="2">
    <citation type="submission" date="2013-06" db="EMBL/GenBank/DDBJ databases">
        <title>Draft genome sequence of Clostridium hylemonae (DSM 15053).</title>
        <authorList>
            <person name="Sudarsanam P."/>
            <person name="Ley R."/>
            <person name="Guruge J."/>
            <person name="Turnbaugh P.J."/>
            <person name="Mahowald M."/>
            <person name="Liep D."/>
            <person name="Gordon J."/>
        </authorList>
    </citation>
    <scope>NUCLEOTIDE SEQUENCE</scope>
    <source>
        <strain evidence="2">DSM 15053</strain>
    </source>
</reference>
<feature type="transmembrane region" description="Helical" evidence="1">
    <location>
        <begin position="63"/>
        <end position="81"/>
    </location>
</feature>
<evidence type="ECO:0000313" key="2">
    <source>
        <dbReference type="EMBL" id="EEG72584.1"/>
    </source>
</evidence>
<evidence type="ECO:0000313" key="3">
    <source>
        <dbReference type="Proteomes" id="UP000004893"/>
    </source>
</evidence>
<dbReference type="STRING" id="553973.CLOHYLEM_07222"/>
<evidence type="ECO:0008006" key="4">
    <source>
        <dbReference type="Google" id="ProtNLM"/>
    </source>
</evidence>
<dbReference type="Pfam" id="PF18975">
    <property type="entry name" value="DUF5711"/>
    <property type="match status" value="1"/>
</dbReference>
<keyword evidence="1" id="KW-0472">Membrane</keyword>
<proteinExistence type="predicted"/>
<protein>
    <recommendedName>
        <fullName evidence="4">Tat pathway signal sequence domain protein</fullName>
    </recommendedName>
</protein>
<evidence type="ECO:0000256" key="1">
    <source>
        <dbReference type="SAM" id="Phobius"/>
    </source>
</evidence>